<feature type="repeat" description="ANK" evidence="3">
    <location>
        <begin position="1380"/>
        <end position="1412"/>
    </location>
</feature>
<dbReference type="PANTHER" id="PTHR24198:SF165">
    <property type="entry name" value="ANKYRIN REPEAT-CONTAINING PROTEIN-RELATED"/>
    <property type="match status" value="1"/>
</dbReference>
<feature type="repeat" description="ANK" evidence="3">
    <location>
        <begin position="1516"/>
        <end position="1548"/>
    </location>
</feature>
<feature type="repeat" description="ANK" evidence="3">
    <location>
        <begin position="2330"/>
        <end position="2362"/>
    </location>
</feature>
<dbReference type="EMBL" id="JALNTZ010000003">
    <property type="protein sequence ID" value="KAJ3659831.1"/>
    <property type="molecule type" value="Genomic_DNA"/>
</dbReference>
<feature type="repeat" description="ANK" evidence="3">
    <location>
        <begin position="1448"/>
        <end position="1480"/>
    </location>
</feature>
<organism evidence="5 6">
    <name type="scientific">Zophobas morio</name>
    <dbReference type="NCBI Taxonomy" id="2755281"/>
    <lineage>
        <taxon>Eukaryota</taxon>
        <taxon>Metazoa</taxon>
        <taxon>Ecdysozoa</taxon>
        <taxon>Arthropoda</taxon>
        <taxon>Hexapoda</taxon>
        <taxon>Insecta</taxon>
        <taxon>Pterygota</taxon>
        <taxon>Neoptera</taxon>
        <taxon>Endopterygota</taxon>
        <taxon>Coleoptera</taxon>
        <taxon>Polyphaga</taxon>
        <taxon>Cucujiformia</taxon>
        <taxon>Tenebrionidae</taxon>
        <taxon>Zophobas</taxon>
    </lineage>
</organism>
<protein>
    <submittedName>
        <fullName evidence="5">Uncharacterized protein</fullName>
    </submittedName>
</protein>
<dbReference type="InterPro" id="IPR027417">
    <property type="entry name" value="P-loop_NTPase"/>
</dbReference>
<feature type="repeat" description="ANK" evidence="3">
    <location>
        <begin position="1617"/>
        <end position="1651"/>
    </location>
</feature>
<proteinExistence type="predicted"/>
<evidence type="ECO:0000256" key="4">
    <source>
        <dbReference type="SAM" id="MobiDB-lite"/>
    </source>
</evidence>
<keyword evidence="6" id="KW-1185">Reference proteome</keyword>
<comment type="caution">
    <text evidence="5">The sequence shown here is derived from an EMBL/GenBank/DDBJ whole genome shotgun (WGS) entry which is preliminary data.</text>
</comment>
<feature type="repeat" description="ANK" evidence="3">
    <location>
        <begin position="1584"/>
        <end position="1616"/>
    </location>
</feature>
<gene>
    <name evidence="5" type="ORF">Zmor_011498</name>
</gene>
<feature type="repeat" description="ANK" evidence="3">
    <location>
        <begin position="1481"/>
        <end position="1515"/>
    </location>
</feature>
<feature type="repeat" description="ANK" evidence="3">
    <location>
        <begin position="2495"/>
        <end position="2529"/>
    </location>
</feature>
<feature type="repeat" description="ANK" evidence="3">
    <location>
        <begin position="1795"/>
        <end position="1827"/>
    </location>
</feature>
<feature type="repeat" description="ANK" evidence="3">
    <location>
        <begin position="1248"/>
        <end position="1280"/>
    </location>
</feature>
<accession>A0AA38IT95</accession>
<dbReference type="Proteomes" id="UP001168821">
    <property type="component" value="Unassembled WGS sequence"/>
</dbReference>
<feature type="region of interest" description="Disordered" evidence="4">
    <location>
        <begin position="1"/>
        <end position="29"/>
    </location>
</feature>
<evidence type="ECO:0000313" key="5">
    <source>
        <dbReference type="EMBL" id="KAJ3659831.1"/>
    </source>
</evidence>
<dbReference type="Gene3D" id="3.40.50.300">
    <property type="entry name" value="P-loop containing nucleotide triphosphate hydrolases"/>
    <property type="match status" value="1"/>
</dbReference>
<name>A0AA38IT95_9CUCU</name>
<feature type="repeat" description="ANK" evidence="3">
    <location>
        <begin position="1762"/>
        <end position="1794"/>
    </location>
</feature>
<feature type="repeat" description="ANK" evidence="3">
    <location>
        <begin position="2264"/>
        <end position="2296"/>
    </location>
</feature>
<dbReference type="Pfam" id="PF12796">
    <property type="entry name" value="Ank_2"/>
    <property type="match status" value="11"/>
</dbReference>
<feature type="repeat" description="ANK" evidence="3">
    <location>
        <begin position="1881"/>
        <end position="1913"/>
    </location>
</feature>
<evidence type="ECO:0000256" key="1">
    <source>
        <dbReference type="ARBA" id="ARBA00022737"/>
    </source>
</evidence>
<feature type="repeat" description="ANK" evidence="3">
    <location>
        <begin position="2098"/>
        <end position="2130"/>
    </location>
</feature>
<feature type="repeat" description="ANK" evidence="3">
    <location>
        <begin position="1347"/>
        <end position="1379"/>
    </location>
</feature>
<feature type="repeat" description="ANK" evidence="3">
    <location>
        <begin position="2131"/>
        <end position="2163"/>
    </location>
</feature>
<feature type="repeat" description="ANK" evidence="3">
    <location>
        <begin position="2363"/>
        <end position="2395"/>
    </location>
</feature>
<feature type="repeat" description="ANK" evidence="3">
    <location>
        <begin position="2429"/>
        <end position="2461"/>
    </location>
</feature>
<sequence>METTTIGTNSDERDSVPENPSPFQMFKKRTGTTDVGKDYEHLYIANLVLKLVIDDDVDNFNLSSNDSQYGSFDDVVVDIKFKNRTETFAVQLKHIKRAPRIKIEQLNASSGNFSLDKYYENFKNEPKLFERPIKMVLFTNSKLNDEHINRLKFGKLALCDQDSVLRISKSRGQCHKFEASEPNLPKYEEFFENLYFYSDQPHVKELEKCTFEMFKKYFSSSEITFREYVHFINQWSMKEGEKIALNKTFIKDVITLCAFAPFIKPLSFVAGGSSDTKRTIFREAVSKFDLTVINKKNFEKIDSLWANAVDGIDDMEETIKVNDVYQLVEDRIENKESLYNKDETKVSKLLWLLGKSPLVVEGCSEVYQAMKICQVRNLIILDNRETFNHSVGKVVTDQYHIFQKLSDLKEYAQFYEEILTNFTYSLEGQKDVELKYLLEICEDNANFITTDDFVEMMEAPLLIGKYKDALPPSHIERKLTKILIDVKFLKTFDRNTAALVDCVTDVDYFKTMLPNLVISEVNDIGLIQNTIHDQKIYISGSEILREEFSALCEKNSEVLFHHFRYLDNHRLEWIESVNYGPERRYIDELERFRLQSEFMEYTIREQEYFSQSRQNINIICADPGMGKSTLMKSLKNSSCSSTWVILIYARNHALHFRKHGSSVENFCEYILEDTFKECTNSFHQKVLKSMLEQNQIQLVWDGIDEASDTTQASIMMLVTTFSEKGLKQWLTSRNNLKNLLETKLGMFARNIKQFSETEQQEYIKNRLRITEDELTETFNKIRKNIMSFPNYEILGIPLQIYMLTELFLTDRDKYLHLLDGIFTVLDLYEHFVDEKFHVLYNDKKEITLRNEQNIQNFEKEKNTKMNHYKSLAASYYLYNSFISKIANTLFRYDKTTDSFLEKLKKEGDDVGFISRVISKYDVDFTHNSYGEYFAALHLFEQEASKARDKKFISDSRFKNIRFFLDLMLSRNSKCLVGVIYKNLTILEKFTDADLLEKDIIGRDILEVACAWNKSYPLVKNNILVNYQNFDKEWIINNNKELVKDLNYRDVGPKFYKFGASNNVCFKKLMIFLPFLIPLYDGNQFAAEYLAAVLYYTIRFDFPIIFECIENSIPLKSTYNNINPRSVLALALFNRSARILKKLFSDKRNQSEWDCVDELLVLDSEIDEILTFALDLPEFSIDVPNSRGQSLAHYACKNNLTKMLRSLVLKKAKMNGQDRNGKRPIHIAHEEGHLHIVKLIAQIDVLDKDGRLPLHYACERGHIDEVNLLVMNGAKLNLPDEKGALPIHYACQKWHKNIIELLVKNGAKINVPDGNGRLPLHYACERGDLDIVDVLLENGVKLDVSDANGQLPLHYACEQGYFNIVDVLLKNGARVDVPDGDGRLPLHCACEHGHLNMVKLLATNGAKLDNPDRDGRLPMHYACKNCSKGYNIILFLRKKGEKVDVPDENGRLPIHYACERGNLDIVELLTIYGAKLDVSDKNGQLPMHYACQNSLKGYNIVLFLREKGAKMDVPDGNGRRPIHYACAHGRLNMVKLLATNGAKLDNPDNDGQLPVHYACRNYFNECNIILFLQENGAKVDVRDGNGRLPLHYACESGTLDIVKLVLKNNAKVNTPDGGGRLPIHYACKNYLRGYHIVLFLIKRGAKVNVPDADGLLPIHYARKHGHLETIKRLEKKDVVKLLLKNGAKVDVPDGDGRLPIHYACEHGLLSIVELLVSNGSKVDVPDKNNQLPMHYACKNCGEGKYIILFLQKNCASLNVTDKDGRLPIHYACEHGGLDVVELLLTNGAKIDVPDGNARLPIHYACEHGNLYIVELLAKNGAKLNAPDSNDQLPIHYACKNSFDGYHIILFLQDKNVEDDILHTNLIKSLIRKGAKVNDPDEYGRLPIHYACKRGDPDIVDFLLRKGAKVNVPDGDVTKLLKNGANLIVPDGDGRLPLHYACNNGNLDLVKLLAKNSVKLDVADKSGQTPVHYASKNDINGYNIILFLQEKGAKLDVPDGHGRLPIHYASKHGRLSVVEFLVTNVGNVEVPDKDGRRPIHYACEHGHLSVVEVLLMNGAKVDIPDIDGQLPIQYACQKWYTNIIKLLLRNGAKGDVPLGDGRLPIHYACERWHTSIIKLLVRNGTKIDVPDGDGRLPIHYACKHGDLDVIELLATNGAKVDVPDRGGQLPIHYACKNYYQGYKIILFLHTKGAKVDVPDGNGRLPIHYACKHGGLVSVVLLTNGAKVDVPDEDGRLPIHYACEYGDLDVVEFLLTNGAKIDVPDGDGRLPIHYACEHRRLNVVELLLANGAKVDVPDEDGQLPIQYACQRWHAKVIQFLLTNGAKVDVPDRDGRLPIHYACEHRRLNVVELLLTNGAKVDIPDEVGRLPIQYACQRWHTSIIKLLVRNGAKIDIPDGNGRLPIHYACEYKDLDVIEFLLTNGAKANVLSGDGRQPIHYACEYGDLDVVEFLLTKGAKIDVPDEDGRLPIHYACKYGDLDVVGSLFTSGAKLDVPDRTGQLPIHYACKNASGGYNIILFLQRKGAKIDVPDEDGQLPIHYAYKHGDLDVVELLLTIAQAEFGAPGRGCSPTHDGDSIYLKHCRPAPQECLHEQAVAVAYSWLGPNALRIPLPPSVIVLFNLNSI</sequence>
<feature type="repeat" description="ANK" evidence="3">
    <location>
        <begin position="1281"/>
        <end position="1313"/>
    </location>
</feature>
<dbReference type="PROSITE" id="PS50297">
    <property type="entry name" value="ANK_REP_REGION"/>
    <property type="match status" value="31"/>
</dbReference>
<feature type="repeat" description="ANK" evidence="3">
    <location>
        <begin position="1694"/>
        <end position="1726"/>
    </location>
</feature>
<dbReference type="PANTHER" id="PTHR24198">
    <property type="entry name" value="ANKYRIN REPEAT AND PROTEIN KINASE DOMAIN-CONTAINING PROTEIN"/>
    <property type="match status" value="1"/>
</dbReference>
<dbReference type="SUPFAM" id="SSF48403">
    <property type="entry name" value="Ankyrin repeat"/>
    <property type="match status" value="5"/>
</dbReference>
<evidence type="ECO:0000313" key="6">
    <source>
        <dbReference type="Proteomes" id="UP001168821"/>
    </source>
</evidence>
<feature type="repeat" description="ANK" evidence="3">
    <location>
        <begin position="1999"/>
        <end position="2031"/>
    </location>
</feature>
<dbReference type="Gene3D" id="1.25.40.20">
    <property type="entry name" value="Ankyrin repeat-containing domain"/>
    <property type="match status" value="7"/>
</dbReference>
<dbReference type="Pfam" id="PF00023">
    <property type="entry name" value="Ank"/>
    <property type="match status" value="6"/>
</dbReference>
<feature type="repeat" description="ANK" evidence="3">
    <location>
        <begin position="2231"/>
        <end position="2263"/>
    </location>
</feature>
<feature type="repeat" description="ANK" evidence="3">
    <location>
        <begin position="1964"/>
        <end position="1998"/>
    </location>
</feature>
<dbReference type="Pfam" id="PF13857">
    <property type="entry name" value="Ank_5"/>
    <property type="match status" value="1"/>
</dbReference>
<dbReference type="SUPFAM" id="SSF52540">
    <property type="entry name" value="P-loop containing nucleoside triphosphate hydrolases"/>
    <property type="match status" value="1"/>
</dbReference>
<dbReference type="SMART" id="SM00248">
    <property type="entry name" value="ANK"/>
    <property type="match status" value="40"/>
</dbReference>
<evidence type="ECO:0000256" key="2">
    <source>
        <dbReference type="ARBA" id="ARBA00023043"/>
    </source>
</evidence>
<feature type="repeat" description="ANK" evidence="3">
    <location>
        <begin position="2297"/>
        <end position="2329"/>
    </location>
</feature>
<feature type="repeat" description="ANK" evidence="3">
    <location>
        <begin position="1931"/>
        <end position="1963"/>
    </location>
</feature>
<keyword evidence="1" id="KW-0677">Repeat</keyword>
<feature type="repeat" description="ANK" evidence="3">
    <location>
        <begin position="1652"/>
        <end position="1693"/>
    </location>
</feature>
<feature type="repeat" description="ANK" evidence="3">
    <location>
        <begin position="1314"/>
        <end position="1346"/>
    </location>
</feature>
<keyword evidence="2 3" id="KW-0040">ANK repeat</keyword>
<dbReference type="PROSITE" id="PS50088">
    <property type="entry name" value="ANK_REPEAT"/>
    <property type="match status" value="33"/>
</dbReference>
<feature type="repeat" description="ANK" evidence="3">
    <location>
        <begin position="2462"/>
        <end position="2494"/>
    </location>
</feature>
<feature type="repeat" description="ANK" evidence="3">
    <location>
        <begin position="2032"/>
        <end position="2064"/>
    </location>
</feature>
<feature type="repeat" description="ANK" evidence="3">
    <location>
        <begin position="2065"/>
        <end position="2090"/>
    </location>
</feature>
<feature type="repeat" description="ANK" evidence="3">
    <location>
        <begin position="2396"/>
        <end position="2428"/>
    </location>
</feature>
<feature type="repeat" description="ANK" evidence="3">
    <location>
        <begin position="1549"/>
        <end position="1583"/>
    </location>
</feature>
<dbReference type="InterPro" id="IPR036770">
    <property type="entry name" value="Ankyrin_rpt-contain_sf"/>
</dbReference>
<dbReference type="InterPro" id="IPR002110">
    <property type="entry name" value="Ankyrin_rpt"/>
</dbReference>
<feature type="repeat" description="ANK" evidence="3">
    <location>
        <begin position="2530"/>
        <end position="2551"/>
    </location>
</feature>
<evidence type="ECO:0000256" key="3">
    <source>
        <dbReference type="PROSITE-ProRule" id="PRU00023"/>
    </source>
</evidence>
<reference evidence="5" key="1">
    <citation type="journal article" date="2023" name="G3 (Bethesda)">
        <title>Whole genome assemblies of Zophobas morio and Tenebrio molitor.</title>
        <authorList>
            <person name="Kaur S."/>
            <person name="Stinson S.A."/>
            <person name="diCenzo G.C."/>
        </authorList>
    </citation>
    <scope>NUCLEOTIDE SEQUENCE</scope>
    <source>
        <strain evidence="5">QUZm001</strain>
    </source>
</reference>